<organism evidence="1 2">
    <name type="scientific">Idiomarina rhizosphaerae</name>
    <dbReference type="NCBI Taxonomy" id="2961572"/>
    <lineage>
        <taxon>Bacteria</taxon>
        <taxon>Pseudomonadati</taxon>
        <taxon>Pseudomonadota</taxon>
        <taxon>Gammaproteobacteria</taxon>
        <taxon>Alteromonadales</taxon>
        <taxon>Idiomarinaceae</taxon>
        <taxon>Idiomarina</taxon>
    </lineage>
</organism>
<sequence>MEINRNALTQTVTQLANEKLKVAVSEQPISQAEKGLDKDVYHKNQKISSDEQVTYDRPFTIEAHKSESALIDKMTNTITFGELPKLLRSMQKEYQIFMANLQKDNPSLANKDWGFSIDSDDKLVVSGNITENEKEYLESELNSNTEILELAKEVPDIFIKGQEYDRGYDGKGQYWGKYDVTQENFKDIIDIKEILDKSYTTNRGEIFKGNFDIFKYQSNLQSQLSGKAEAKYSY</sequence>
<keyword evidence="2" id="KW-1185">Reference proteome</keyword>
<comment type="caution">
    <text evidence="1">The sequence shown here is derived from an EMBL/GenBank/DDBJ whole genome shotgun (WGS) entry which is preliminary data.</text>
</comment>
<dbReference type="AlphaFoldDB" id="A0A9X2FUY1"/>
<dbReference type="Proteomes" id="UP001139474">
    <property type="component" value="Unassembled WGS sequence"/>
</dbReference>
<reference evidence="1" key="1">
    <citation type="submission" date="2022-06" db="EMBL/GenBank/DDBJ databases">
        <title>Idiomarina rhizosphaerae M1R2S28.</title>
        <authorList>
            <person name="Sun J.-Q."/>
            <person name="Li L.-F."/>
        </authorList>
    </citation>
    <scope>NUCLEOTIDE SEQUENCE</scope>
    <source>
        <strain evidence="1">M1R2S28</strain>
    </source>
</reference>
<gene>
    <name evidence="1" type="ORF">NJR55_00685</name>
</gene>
<accession>A0A9X2FUY1</accession>
<proteinExistence type="predicted"/>
<dbReference type="EMBL" id="JAMZDE010000001">
    <property type="protein sequence ID" value="MCP1338095.1"/>
    <property type="molecule type" value="Genomic_DNA"/>
</dbReference>
<name>A0A9X2FUY1_9GAMM</name>
<dbReference type="RefSeq" id="WP_253616933.1">
    <property type="nucleotide sequence ID" value="NZ_JAMZDE010000001.1"/>
</dbReference>
<evidence type="ECO:0000313" key="2">
    <source>
        <dbReference type="Proteomes" id="UP001139474"/>
    </source>
</evidence>
<protein>
    <submittedName>
        <fullName evidence="1">Uncharacterized protein</fullName>
    </submittedName>
</protein>
<evidence type="ECO:0000313" key="1">
    <source>
        <dbReference type="EMBL" id="MCP1338095.1"/>
    </source>
</evidence>